<feature type="compositionally biased region" description="Low complexity" evidence="6">
    <location>
        <begin position="467"/>
        <end position="478"/>
    </location>
</feature>
<dbReference type="FunFam" id="1.10.510.10:FF:000624">
    <property type="entry name" value="Mitogen-activated protein kinase"/>
    <property type="match status" value="1"/>
</dbReference>
<dbReference type="STRING" id="1230383.A0A1M8A8A2"/>
<evidence type="ECO:0000256" key="4">
    <source>
        <dbReference type="ARBA" id="ARBA00022777"/>
    </source>
</evidence>
<dbReference type="InterPro" id="IPR008271">
    <property type="entry name" value="Ser/Thr_kinase_AS"/>
</dbReference>
<organism evidence="8 9">
    <name type="scientific">Malassezia sympodialis (strain ATCC 42132)</name>
    <name type="common">Atopic eczema-associated yeast</name>
    <dbReference type="NCBI Taxonomy" id="1230383"/>
    <lineage>
        <taxon>Eukaryota</taxon>
        <taxon>Fungi</taxon>
        <taxon>Dikarya</taxon>
        <taxon>Basidiomycota</taxon>
        <taxon>Ustilaginomycotina</taxon>
        <taxon>Malasseziomycetes</taxon>
        <taxon>Malasseziales</taxon>
        <taxon>Malasseziaceae</taxon>
        <taxon>Malassezia</taxon>
    </lineage>
</organism>
<sequence>MALQRGALAEENGETPSDGSSSLQHNLESCSDLFDPNTLDTGRQYTVIRRSGSGAFGEVYFADWHSPLSSGTMVPAMQHPYTRPAFFGKRIVAIKRCRFGIALTHGNTRLNELRALRSIPAHPNTIALYDVFRERNLLHIVFECMEGNLYQLIKSRKGLPMAPGLVASLAEQMFRGIAHVHSHGFFHRDMKPENVLVTTLGLGEYPIPGASATRQDVLVLAKVADFGLARSLDSQPPYSGYISTRWYRAPEVLLRMPSYSSPIDVWALAAITAEMVMLEPLFPGANELDQLTCIIRVLGTLGDVPQLPKQHTTLHVGGGPWKEAQALAQGLHLQLPEGPGVPFESLVTSSSYPMLVDLLYMMLRYDPHQRYTMRQCLQHPFFTVQMSHIKPLRCIMPGKESAGPVTPEMSNGQNLSDHGSPALGMESDEGLFKTTGDTSLPTSKGSPAAHLTETTTDSFKNQENEVTTSTNSSNLSDNIQSDPSRSHTVSLQRLHSRKTSPLLWGLLRPRSLNSNPEHQLEHKITGLSFGSNSSNDRSMNSNSLFQSHFLPTSGSIMSLGKPRKETTHSDTKQAERRKREEEKKVMQERSRAVMQKREALLQSNYGSIDKGTRFSGWSI</sequence>
<dbReference type="GO" id="GO:0005524">
    <property type="term" value="F:ATP binding"/>
    <property type="evidence" value="ECO:0007669"/>
    <property type="project" value="UniProtKB-KW"/>
</dbReference>
<feature type="compositionally biased region" description="Polar residues" evidence="6">
    <location>
        <begin position="435"/>
        <end position="445"/>
    </location>
</feature>
<dbReference type="PROSITE" id="PS50011">
    <property type="entry name" value="PROTEIN_KINASE_DOM"/>
    <property type="match status" value="1"/>
</dbReference>
<accession>A0A1M8A8A2</accession>
<feature type="domain" description="Protein kinase" evidence="7">
    <location>
        <begin position="45"/>
        <end position="382"/>
    </location>
</feature>
<reference evidence="9" key="1">
    <citation type="journal article" date="2017" name="Nucleic Acids Res.">
        <title>Proteogenomics produces comprehensive and highly accurate protein-coding gene annotation in a complete genome assembly of Malassezia sympodialis.</title>
        <authorList>
            <person name="Zhu Y."/>
            <person name="Engstroem P.G."/>
            <person name="Tellgren-Roth C."/>
            <person name="Baudo C.D."/>
            <person name="Kennell J.C."/>
            <person name="Sun S."/>
            <person name="Billmyre R.B."/>
            <person name="Schroeder M.S."/>
            <person name="Andersson A."/>
            <person name="Holm T."/>
            <person name="Sigurgeirsson B."/>
            <person name="Wu G."/>
            <person name="Sankaranarayanan S.R."/>
            <person name="Siddharthan R."/>
            <person name="Sanyal K."/>
            <person name="Lundeberg J."/>
            <person name="Nystedt B."/>
            <person name="Boekhout T."/>
            <person name="Dawson T.L. Jr."/>
            <person name="Heitman J."/>
            <person name="Scheynius A."/>
            <person name="Lehtioe J."/>
        </authorList>
    </citation>
    <scope>NUCLEOTIDE SEQUENCE [LARGE SCALE GENOMIC DNA]</scope>
    <source>
        <strain evidence="9">ATCC 42132</strain>
    </source>
</reference>
<dbReference type="Gene3D" id="3.30.200.20">
    <property type="entry name" value="Phosphorylase Kinase, domain 1"/>
    <property type="match status" value="1"/>
</dbReference>
<keyword evidence="4 8" id="KW-0418">Kinase</keyword>
<feature type="compositionally biased region" description="Polar residues" evidence="6">
    <location>
        <begin position="452"/>
        <end position="466"/>
    </location>
</feature>
<feature type="compositionally biased region" description="Polar residues" evidence="6">
    <location>
        <begin position="14"/>
        <end position="26"/>
    </location>
</feature>
<dbReference type="InterPro" id="IPR000719">
    <property type="entry name" value="Prot_kinase_dom"/>
</dbReference>
<dbReference type="Proteomes" id="UP000186303">
    <property type="component" value="Chromosome 4"/>
</dbReference>
<evidence type="ECO:0000256" key="3">
    <source>
        <dbReference type="ARBA" id="ARBA00022741"/>
    </source>
</evidence>
<dbReference type="OMA" id="TRRMIPE"/>
<feature type="compositionally biased region" description="Basic and acidic residues" evidence="6">
    <location>
        <begin position="562"/>
        <end position="592"/>
    </location>
</feature>
<evidence type="ECO:0000259" key="7">
    <source>
        <dbReference type="PROSITE" id="PS50011"/>
    </source>
</evidence>
<gene>
    <name evidence="8" type="ORF">MSYG_2975</name>
</gene>
<dbReference type="OrthoDB" id="2158884at2759"/>
<dbReference type="GO" id="GO:0004674">
    <property type="term" value="F:protein serine/threonine kinase activity"/>
    <property type="evidence" value="ECO:0007669"/>
    <property type="project" value="UniProtKB-KW"/>
</dbReference>
<dbReference type="EMBL" id="LT671824">
    <property type="protein sequence ID" value="SHO78628.1"/>
    <property type="molecule type" value="Genomic_DNA"/>
</dbReference>
<dbReference type="InterPro" id="IPR050117">
    <property type="entry name" value="MAPK"/>
</dbReference>
<keyword evidence="2" id="KW-0808">Transferase</keyword>
<feature type="region of interest" description="Disordered" evidence="6">
    <location>
        <begin position="553"/>
        <end position="592"/>
    </location>
</feature>
<feature type="compositionally biased region" description="Polar residues" evidence="6">
    <location>
        <begin position="408"/>
        <end position="417"/>
    </location>
</feature>
<keyword evidence="5" id="KW-0067">ATP-binding</keyword>
<dbReference type="InterPro" id="IPR011009">
    <property type="entry name" value="Kinase-like_dom_sf"/>
</dbReference>
<protein>
    <submittedName>
        <fullName evidence="8">Similar to S.cerevisiae protein IME2 (Serine/threonine protein kinase involved in activation of meiosis)</fullName>
    </submittedName>
</protein>
<keyword evidence="3" id="KW-0547">Nucleotide-binding</keyword>
<dbReference type="PANTHER" id="PTHR24055">
    <property type="entry name" value="MITOGEN-ACTIVATED PROTEIN KINASE"/>
    <property type="match status" value="1"/>
</dbReference>
<feature type="region of interest" description="Disordered" evidence="6">
    <location>
        <begin position="399"/>
        <end position="494"/>
    </location>
</feature>
<dbReference type="SMART" id="SM00220">
    <property type="entry name" value="S_TKc"/>
    <property type="match status" value="1"/>
</dbReference>
<dbReference type="Gene3D" id="1.10.510.10">
    <property type="entry name" value="Transferase(Phosphotransferase) domain 1"/>
    <property type="match status" value="1"/>
</dbReference>
<evidence type="ECO:0000256" key="5">
    <source>
        <dbReference type="ARBA" id="ARBA00022840"/>
    </source>
</evidence>
<proteinExistence type="predicted"/>
<keyword evidence="1 8" id="KW-0723">Serine/threonine-protein kinase</keyword>
<dbReference type="VEuPathDB" id="FungiDB:MSYG_2975"/>
<dbReference type="Pfam" id="PF00069">
    <property type="entry name" value="Pkinase"/>
    <property type="match status" value="1"/>
</dbReference>
<evidence type="ECO:0000256" key="2">
    <source>
        <dbReference type="ARBA" id="ARBA00022679"/>
    </source>
</evidence>
<feature type="compositionally biased region" description="Polar residues" evidence="6">
    <location>
        <begin position="479"/>
        <end position="493"/>
    </location>
</feature>
<evidence type="ECO:0000256" key="6">
    <source>
        <dbReference type="SAM" id="MobiDB-lite"/>
    </source>
</evidence>
<dbReference type="SUPFAM" id="SSF56112">
    <property type="entry name" value="Protein kinase-like (PK-like)"/>
    <property type="match status" value="1"/>
</dbReference>
<evidence type="ECO:0000256" key="1">
    <source>
        <dbReference type="ARBA" id="ARBA00022527"/>
    </source>
</evidence>
<name>A0A1M8A8A2_MALS4</name>
<evidence type="ECO:0000313" key="8">
    <source>
        <dbReference type="EMBL" id="SHO78628.1"/>
    </source>
</evidence>
<evidence type="ECO:0000313" key="9">
    <source>
        <dbReference type="Proteomes" id="UP000186303"/>
    </source>
</evidence>
<dbReference type="AlphaFoldDB" id="A0A1M8A8A2"/>
<dbReference type="PROSITE" id="PS00108">
    <property type="entry name" value="PROTEIN_KINASE_ST"/>
    <property type="match status" value="1"/>
</dbReference>
<keyword evidence="9" id="KW-1185">Reference proteome</keyword>
<feature type="region of interest" description="Disordered" evidence="6">
    <location>
        <begin position="1"/>
        <end position="26"/>
    </location>
</feature>